<evidence type="ECO:0000256" key="3">
    <source>
        <dbReference type="RuleBase" id="RU362132"/>
    </source>
</evidence>
<evidence type="ECO:0000313" key="7">
    <source>
        <dbReference type="EMBL" id="PXX49497.1"/>
    </source>
</evidence>
<dbReference type="InterPro" id="IPR045229">
    <property type="entry name" value="TPP_enz"/>
</dbReference>
<sequence length="592" mass="64659">MNVSDVVIRFLEKIGTRHVFLLSGGGIMYLLDALGKSEKVDYVCNYHEQACAIAADGYARMSGFGVCFATFGPGAVNALSGVVGAWYDSVPMLVVSGQVRSNLVADYDKVRQVGPQEGNVLEMVKPVTKYAVSLRDPSMIQYELEKAYHIAKNGRPGPVWIELPLDMQSAEVDLDTLPHWQPEAPGDDAWRTQLDEVVKSLESAARPVLILGNGVRLSGMYEAVRGLVERLQIPVLTPYTGKDLLESDNTCAFGTFGTAGQRHANLIMQNADLILGLGVGFCVAKTGFETSKFAVGAKKIFVDIDPGQLQAHPLKADMPLLADLRGFVPALQEKLAGYEAHNAKWLELCRYWEDKYPLVTDAQRADCGFINSYVFMEALSRLSAQNDIIVTGNGLDCVSFYQGYKIKAGQRAALNGNWGSMGWDLPTAVGAHYGTGQRVLCIAGDGGVMLNSQELLTIGANKLPIKVFIFNNDGYGSIKATQDNLFNSRYVGANPQSNVFNPDFEALAAAYRLGYSKVAEHSSLDEVLGKVLASDQPEVCEVMLSSEQWISPKASTFRNAEGKLESKPLDDMFPFLPDEETRHNRELARAIV</sequence>
<organism evidence="7 8">
    <name type="scientific">Aquitalea magnusonii</name>
    <dbReference type="NCBI Taxonomy" id="332411"/>
    <lineage>
        <taxon>Bacteria</taxon>
        <taxon>Pseudomonadati</taxon>
        <taxon>Pseudomonadota</taxon>
        <taxon>Betaproteobacteria</taxon>
        <taxon>Neisseriales</taxon>
        <taxon>Chromobacteriaceae</taxon>
        <taxon>Aquitalea</taxon>
    </lineage>
</organism>
<dbReference type="PANTHER" id="PTHR18968:SF142">
    <property type="entry name" value="ACETOLACTATE SYNTHASE"/>
    <property type="match status" value="1"/>
</dbReference>
<dbReference type="Proteomes" id="UP000248395">
    <property type="component" value="Unassembled WGS sequence"/>
</dbReference>
<dbReference type="InterPro" id="IPR029035">
    <property type="entry name" value="DHS-like_NAD/FAD-binding_dom"/>
</dbReference>
<dbReference type="InterPro" id="IPR029061">
    <property type="entry name" value="THDP-binding"/>
</dbReference>
<feature type="domain" description="Thiamine pyrophosphate enzyme N-terminal TPP-binding" evidence="6">
    <location>
        <begin position="1"/>
        <end position="105"/>
    </location>
</feature>
<dbReference type="Gene3D" id="3.40.50.970">
    <property type="match status" value="2"/>
</dbReference>
<keyword evidence="8" id="KW-1185">Reference proteome</keyword>
<dbReference type="CDD" id="cd07035">
    <property type="entry name" value="TPP_PYR_POX_like"/>
    <property type="match status" value="1"/>
</dbReference>
<dbReference type="GO" id="GO:0003984">
    <property type="term" value="F:acetolactate synthase activity"/>
    <property type="evidence" value="ECO:0007669"/>
    <property type="project" value="TreeGrafter"/>
</dbReference>
<dbReference type="AlphaFoldDB" id="A0A318JM31"/>
<dbReference type="EMBL" id="QJKC01000004">
    <property type="protein sequence ID" value="PXX49497.1"/>
    <property type="molecule type" value="Genomic_DNA"/>
</dbReference>
<dbReference type="GO" id="GO:0050660">
    <property type="term" value="F:flavin adenine dinucleotide binding"/>
    <property type="evidence" value="ECO:0007669"/>
    <property type="project" value="TreeGrafter"/>
</dbReference>
<protein>
    <submittedName>
        <fullName evidence="7">Acetolactate synthase-1/2/3 large subunit</fullName>
    </submittedName>
</protein>
<dbReference type="Pfam" id="PF02776">
    <property type="entry name" value="TPP_enzyme_N"/>
    <property type="match status" value="1"/>
</dbReference>
<accession>A0A318JM31</accession>
<evidence type="ECO:0000259" key="4">
    <source>
        <dbReference type="Pfam" id="PF00205"/>
    </source>
</evidence>
<comment type="similarity">
    <text evidence="1 3">Belongs to the TPP enzyme family.</text>
</comment>
<evidence type="ECO:0000259" key="6">
    <source>
        <dbReference type="Pfam" id="PF02776"/>
    </source>
</evidence>
<reference evidence="7 8" key="1">
    <citation type="submission" date="2018-05" db="EMBL/GenBank/DDBJ databases">
        <title>Genomic Encyclopedia of Type Strains, Phase IV (KMG-IV): sequencing the most valuable type-strain genomes for metagenomic binning, comparative biology and taxonomic classification.</title>
        <authorList>
            <person name="Goeker M."/>
        </authorList>
    </citation>
    <scope>NUCLEOTIDE SEQUENCE [LARGE SCALE GENOMIC DNA]</scope>
    <source>
        <strain evidence="7 8">DSM 25134</strain>
    </source>
</reference>
<evidence type="ECO:0000256" key="1">
    <source>
        <dbReference type="ARBA" id="ARBA00007812"/>
    </source>
</evidence>
<dbReference type="PANTHER" id="PTHR18968">
    <property type="entry name" value="THIAMINE PYROPHOSPHATE ENZYMES"/>
    <property type="match status" value="1"/>
</dbReference>
<dbReference type="OrthoDB" id="9785953at2"/>
<dbReference type="GO" id="GO:0030976">
    <property type="term" value="F:thiamine pyrophosphate binding"/>
    <property type="evidence" value="ECO:0007669"/>
    <property type="project" value="InterPro"/>
</dbReference>
<dbReference type="GO" id="GO:0009099">
    <property type="term" value="P:L-valine biosynthetic process"/>
    <property type="evidence" value="ECO:0007669"/>
    <property type="project" value="TreeGrafter"/>
</dbReference>
<dbReference type="RefSeq" id="WP_059284747.1">
    <property type="nucleotide sequence ID" value="NZ_LNQU01000007.1"/>
</dbReference>
<evidence type="ECO:0000256" key="2">
    <source>
        <dbReference type="ARBA" id="ARBA00023052"/>
    </source>
</evidence>
<feature type="domain" description="Thiamine pyrophosphate enzyme TPP-binding" evidence="5">
    <location>
        <begin position="401"/>
        <end position="542"/>
    </location>
</feature>
<evidence type="ECO:0000313" key="8">
    <source>
        <dbReference type="Proteomes" id="UP000248395"/>
    </source>
</evidence>
<dbReference type="Pfam" id="PF02775">
    <property type="entry name" value="TPP_enzyme_C"/>
    <property type="match status" value="1"/>
</dbReference>
<dbReference type="InterPro" id="IPR012000">
    <property type="entry name" value="Thiamin_PyroP_enz_cen_dom"/>
</dbReference>
<dbReference type="InterPro" id="IPR011766">
    <property type="entry name" value="TPP_enzyme_TPP-bd"/>
</dbReference>
<dbReference type="FunFam" id="3.40.50.970:FF:000007">
    <property type="entry name" value="Acetolactate synthase"/>
    <property type="match status" value="1"/>
</dbReference>
<comment type="caution">
    <text evidence="7">The sequence shown here is derived from an EMBL/GenBank/DDBJ whole genome shotgun (WGS) entry which is preliminary data.</text>
</comment>
<gene>
    <name evidence="7" type="ORF">DFR38_104139</name>
</gene>
<dbReference type="InterPro" id="IPR012001">
    <property type="entry name" value="Thiamin_PyroP_enz_TPP-bd_dom"/>
</dbReference>
<dbReference type="Gene3D" id="3.40.50.1220">
    <property type="entry name" value="TPP-binding domain"/>
    <property type="match status" value="1"/>
</dbReference>
<dbReference type="CDD" id="cd00568">
    <property type="entry name" value="TPP_enzymes"/>
    <property type="match status" value="1"/>
</dbReference>
<dbReference type="GO" id="GO:0000287">
    <property type="term" value="F:magnesium ion binding"/>
    <property type="evidence" value="ECO:0007669"/>
    <property type="project" value="InterPro"/>
</dbReference>
<feature type="domain" description="Thiamine pyrophosphate enzyme central" evidence="4">
    <location>
        <begin position="194"/>
        <end position="331"/>
    </location>
</feature>
<dbReference type="SUPFAM" id="SSF52467">
    <property type="entry name" value="DHS-like NAD/FAD-binding domain"/>
    <property type="match status" value="1"/>
</dbReference>
<dbReference type="Pfam" id="PF00205">
    <property type="entry name" value="TPP_enzyme_M"/>
    <property type="match status" value="1"/>
</dbReference>
<name>A0A318JM31_9NEIS</name>
<proteinExistence type="inferred from homology"/>
<dbReference type="SUPFAM" id="SSF52518">
    <property type="entry name" value="Thiamin diphosphate-binding fold (THDP-binding)"/>
    <property type="match status" value="2"/>
</dbReference>
<evidence type="ECO:0000259" key="5">
    <source>
        <dbReference type="Pfam" id="PF02775"/>
    </source>
</evidence>
<keyword evidence="2 3" id="KW-0786">Thiamine pyrophosphate</keyword>
<dbReference type="GO" id="GO:0005948">
    <property type="term" value="C:acetolactate synthase complex"/>
    <property type="evidence" value="ECO:0007669"/>
    <property type="project" value="TreeGrafter"/>
</dbReference>
<dbReference type="GO" id="GO:0009097">
    <property type="term" value="P:isoleucine biosynthetic process"/>
    <property type="evidence" value="ECO:0007669"/>
    <property type="project" value="TreeGrafter"/>
</dbReference>